<dbReference type="RefSeq" id="WP_094836983.1">
    <property type="nucleotide sequence ID" value="NZ_NEVQ01000001.1"/>
</dbReference>
<evidence type="ECO:0000256" key="1">
    <source>
        <dbReference type="RuleBase" id="RU003884"/>
    </source>
</evidence>
<keyword evidence="1" id="KW-0998">Cell outer membrane</keyword>
<keyword evidence="4" id="KW-1185">Reference proteome</keyword>
<gene>
    <name evidence="3" type="ORF">CAL20_01155</name>
</gene>
<comment type="caution">
    <text evidence="3">The sequence shown here is derived from an EMBL/GenBank/DDBJ whole genome shotgun (WGS) entry which is preliminary data.</text>
</comment>
<dbReference type="Gene3D" id="2.60.40.2070">
    <property type="match status" value="1"/>
</dbReference>
<name>A0A261V1F5_9BORD</name>
<dbReference type="InterPro" id="IPR025949">
    <property type="entry name" value="PapC-like_C"/>
</dbReference>
<sequence length="789" mass="86000">MLGRRRFWIAVWWFGILLVIQRSYAANALPPAPGPVQADAAITYYLGLTVNGQDRGRVEPVQHRDGHFWVQAATLRSLGLHVPADAAGLVAVDQLPDVTVDYDAAHQMLHLRVPSEWLPRQHVGGQGLIPREQARSSLGALFNYDVYYSDPARNARSYVAALTEQRIFDGFGVISNTGVYTRYLGHDAEFGSNQRDRYVRYDTYWRYNDQRNMLSYQVGDYVSGSLNWSNAVRMGGLRFSRNFAVRPDLVTYPLLNFNGDAAVPGAVDLFINGAKASSAELQAGPFTLSNVPYINGAGQATVVTTDALGRQVTTSLPFYVSNTLLAPGLSDFDLSVGKLRQDYGLRNFSYDTTAVSGTYRYGVSQYLTLAAHGESATGLKLAGAGADIGVGVFGTLSLAASNSHSDSGNGQQYLAGYSYYSRRIGLALQRVQRVGDYSDLSNVNSVLRLARRSDQATGTLSLDGLGTLGAGYFDVRADDGSRTRLLNLSYNRSLWGNSSVYLSLNKELGGKDYSAFLQFVIPLGQGGMVNVGVTRDTQNRYSERAIWSRAVPSQGGVGWNVGYGGGAQHYQQADMTWRTQGMQIQGGLYGERDNYTRWADLSGSLVWMDNAVFASNQINDAFVVVNTEGYRDVPVRYENQLMGRTDENGHLLVPWVASYYPAKFAIDTLQLPANVRAGDTEQRVAVSQGSGFLLNFSLQTRVSATVTLVDADGQSLPLGSQATERNSKVSSVVGWDGQVYFEGLQDDNRVHVTTPDGRRCQVVFTLDTSQAQIAQVGPLTCALSASGAP</sequence>
<dbReference type="PANTHER" id="PTHR30451:SF5">
    <property type="entry name" value="SLR0019 PROTEIN"/>
    <property type="match status" value="1"/>
</dbReference>
<evidence type="ECO:0000313" key="3">
    <source>
        <dbReference type="EMBL" id="OZI67681.1"/>
    </source>
</evidence>
<dbReference type="AlphaFoldDB" id="A0A261V1F5"/>
<dbReference type="InterPro" id="IPR000015">
    <property type="entry name" value="Fimb_usher"/>
</dbReference>
<dbReference type="Proteomes" id="UP000216885">
    <property type="component" value="Unassembled WGS sequence"/>
</dbReference>
<keyword evidence="1" id="KW-0813">Transport</keyword>
<dbReference type="PANTHER" id="PTHR30451">
    <property type="entry name" value="OUTER MEMBRANE USHER PROTEIN"/>
    <property type="match status" value="1"/>
</dbReference>
<dbReference type="Gene3D" id="2.60.40.2610">
    <property type="entry name" value="Outer membrane usher protein FimD, plug domain"/>
    <property type="match status" value="1"/>
</dbReference>
<dbReference type="PROSITE" id="PS01151">
    <property type="entry name" value="FIMBRIAL_USHER"/>
    <property type="match status" value="1"/>
</dbReference>
<evidence type="ECO:0000313" key="4">
    <source>
        <dbReference type="Proteomes" id="UP000216885"/>
    </source>
</evidence>
<reference evidence="3 4" key="1">
    <citation type="submission" date="2017-05" db="EMBL/GenBank/DDBJ databases">
        <title>Complete and WGS of Bordetella genogroups.</title>
        <authorList>
            <person name="Spilker T."/>
            <person name="LiPuma J."/>
        </authorList>
    </citation>
    <scope>NUCLEOTIDE SEQUENCE [LARGE SCALE GENOMIC DNA]</scope>
    <source>
        <strain evidence="3 4">AU9919</strain>
    </source>
</reference>
<keyword evidence="1" id="KW-0812">Transmembrane</keyword>
<proteinExistence type="inferred from homology"/>
<protein>
    <submittedName>
        <fullName evidence="3">Fimbrial assembly protein</fullName>
    </submittedName>
</protein>
<dbReference type="Gene3D" id="2.60.40.3110">
    <property type="match status" value="1"/>
</dbReference>
<dbReference type="GO" id="GO:0015473">
    <property type="term" value="F:fimbrial usher porin activity"/>
    <property type="evidence" value="ECO:0007669"/>
    <property type="project" value="InterPro"/>
</dbReference>
<dbReference type="InterPro" id="IPR018030">
    <property type="entry name" value="Fimbrial_membr_usher_CS"/>
</dbReference>
<evidence type="ECO:0000259" key="2">
    <source>
        <dbReference type="Pfam" id="PF13953"/>
    </source>
</evidence>
<accession>A0A261V1F5</accession>
<feature type="domain" description="PapC-like C-terminal" evidence="2">
    <location>
        <begin position="706"/>
        <end position="767"/>
    </location>
</feature>
<comment type="similarity">
    <text evidence="1">Belongs to the fimbrial export usher family.</text>
</comment>
<dbReference type="EMBL" id="NEVQ01000001">
    <property type="protein sequence ID" value="OZI67681.1"/>
    <property type="molecule type" value="Genomic_DNA"/>
</dbReference>
<dbReference type="Pfam" id="PF00577">
    <property type="entry name" value="Usher"/>
    <property type="match status" value="1"/>
</dbReference>
<keyword evidence="1" id="KW-1029">Fimbrium biogenesis</keyword>
<dbReference type="Pfam" id="PF13953">
    <property type="entry name" value="PapC_C"/>
    <property type="match status" value="1"/>
</dbReference>
<keyword evidence="1" id="KW-0472">Membrane</keyword>
<dbReference type="InterPro" id="IPR042186">
    <property type="entry name" value="FimD_plug_dom"/>
</dbReference>
<dbReference type="GO" id="GO:0009279">
    <property type="term" value="C:cell outer membrane"/>
    <property type="evidence" value="ECO:0007669"/>
    <property type="project" value="UniProtKB-SubCell"/>
</dbReference>
<dbReference type="GO" id="GO:0009297">
    <property type="term" value="P:pilus assembly"/>
    <property type="evidence" value="ECO:0007669"/>
    <property type="project" value="InterPro"/>
</dbReference>
<dbReference type="InterPro" id="IPR043142">
    <property type="entry name" value="PapC-like_C_sf"/>
</dbReference>
<comment type="subcellular location">
    <subcellularLocation>
        <location evidence="1">Cell outer membrane</location>
        <topology evidence="1">Multi-pass membrane protein</topology>
    </subcellularLocation>
</comment>
<organism evidence="3 4">
    <name type="scientific">Bordetella genomosp. 4</name>
    <dbReference type="NCBI Taxonomy" id="463044"/>
    <lineage>
        <taxon>Bacteria</taxon>
        <taxon>Pseudomonadati</taxon>
        <taxon>Pseudomonadota</taxon>
        <taxon>Betaproteobacteria</taxon>
        <taxon>Burkholderiales</taxon>
        <taxon>Alcaligenaceae</taxon>
        <taxon>Bordetella</taxon>
    </lineage>
</organism>